<dbReference type="PANTHER" id="PTHR33630">
    <property type="entry name" value="CUTINASE RV1984C-RELATED-RELATED"/>
    <property type="match status" value="1"/>
</dbReference>
<dbReference type="HOGENOM" id="CLU_040058_6_1_1"/>
<evidence type="ECO:0000256" key="3">
    <source>
        <dbReference type="SAM" id="SignalP"/>
    </source>
</evidence>
<keyword evidence="2" id="KW-1015">Disulfide bond</keyword>
<dbReference type="Gene3D" id="3.40.50.1820">
    <property type="entry name" value="alpha/beta hydrolase"/>
    <property type="match status" value="1"/>
</dbReference>
<feature type="chain" id="PRO_5002006226" evidence="3">
    <location>
        <begin position="22"/>
        <end position="232"/>
    </location>
</feature>
<dbReference type="InterPro" id="IPR000675">
    <property type="entry name" value="Cutinase/axe"/>
</dbReference>
<evidence type="ECO:0000313" key="5">
    <source>
        <dbReference type="Proteomes" id="UP000030106"/>
    </source>
</evidence>
<comment type="caution">
    <text evidence="4">The sequence shown here is derived from an EMBL/GenBank/DDBJ whole genome shotgun (WGS) entry which is preliminary data.</text>
</comment>
<dbReference type="Proteomes" id="UP000030106">
    <property type="component" value="Unassembled WGS sequence"/>
</dbReference>
<evidence type="ECO:0000313" key="4">
    <source>
        <dbReference type="EMBL" id="KGQ03105.1"/>
    </source>
</evidence>
<reference evidence="4 5" key="1">
    <citation type="submission" date="2012-10" db="EMBL/GenBank/DDBJ databases">
        <title>Genome sequencing and analysis of entomopathogenic fungi Beauveria bassiana D1-5.</title>
        <authorList>
            <person name="Li Q."/>
            <person name="Wang L."/>
            <person name="Zhang Z."/>
            <person name="Wang Q."/>
            <person name="Ren J."/>
            <person name="Wang M."/>
            <person name="Xu W."/>
            <person name="Wang J."/>
            <person name="Lu Y."/>
            <person name="Du Q."/>
            <person name="Sun Z."/>
        </authorList>
    </citation>
    <scope>NUCLEOTIDE SEQUENCE [LARGE SCALE GENOMIC DNA]</scope>
    <source>
        <strain evidence="4 5">D1-5</strain>
    </source>
</reference>
<organism evidence="4 5">
    <name type="scientific">Beauveria bassiana D1-5</name>
    <dbReference type="NCBI Taxonomy" id="1245745"/>
    <lineage>
        <taxon>Eukaryota</taxon>
        <taxon>Fungi</taxon>
        <taxon>Dikarya</taxon>
        <taxon>Ascomycota</taxon>
        <taxon>Pezizomycotina</taxon>
        <taxon>Sordariomycetes</taxon>
        <taxon>Hypocreomycetidae</taxon>
        <taxon>Hypocreales</taxon>
        <taxon>Cordycipitaceae</taxon>
        <taxon>Beauveria</taxon>
    </lineage>
</organism>
<feature type="signal peptide" evidence="3">
    <location>
        <begin position="1"/>
        <end position="21"/>
    </location>
</feature>
<evidence type="ECO:0000256" key="2">
    <source>
        <dbReference type="ARBA" id="ARBA00023157"/>
    </source>
</evidence>
<keyword evidence="3" id="KW-0732">Signal</keyword>
<dbReference type="Pfam" id="PF01083">
    <property type="entry name" value="Cutinase"/>
    <property type="match status" value="1"/>
</dbReference>
<dbReference type="AlphaFoldDB" id="A0A0A2VAM1"/>
<dbReference type="SUPFAM" id="SSF53474">
    <property type="entry name" value="alpha/beta-Hydrolases"/>
    <property type="match status" value="1"/>
</dbReference>
<name>A0A0A2VAM1_BEABA</name>
<dbReference type="eggNOG" id="ENOG502S6TR">
    <property type="taxonomic scope" value="Eukaryota"/>
</dbReference>
<dbReference type="GO" id="GO:0052689">
    <property type="term" value="F:carboxylic ester hydrolase activity"/>
    <property type="evidence" value="ECO:0007669"/>
    <property type="project" value="UniProtKB-ARBA"/>
</dbReference>
<dbReference type="SMART" id="SM01110">
    <property type="entry name" value="Cutinase"/>
    <property type="match status" value="1"/>
</dbReference>
<dbReference type="STRING" id="1245745.A0A0A2VAM1"/>
<protein>
    <submittedName>
        <fullName evidence="4">Putative cutinase 1</fullName>
    </submittedName>
</protein>
<dbReference type="OrthoDB" id="3225429at2759"/>
<dbReference type="EMBL" id="ANFO01001286">
    <property type="protein sequence ID" value="KGQ03105.1"/>
    <property type="molecule type" value="Genomic_DNA"/>
</dbReference>
<proteinExistence type="predicted"/>
<gene>
    <name evidence="4" type="ORF">BBAD15_g11679</name>
</gene>
<dbReference type="PANTHER" id="PTHR33630:SF9">
    <property type="entry name" value="CUTINASE 4"/>
    <property type="match status" value="1"/>
</dbReference>
<sequence>MLVPFAATLAAALGLASTASAAAIQACRAAPAPSSCASYTIINARGTSEAQGESVGFKTMNQKVLAERSGGKVYDVVYAANWFQISAPGTKDLIDQVGKILAQNPSECLILEGYSQGATVVVDALRKLTGPAFDAVKGVFLIGNTRHERGLACNVDMQGGDKTKYTTGILYLPGLGIPTGWVPKTLDVCNVGDSVCDVDSGHGTLITDQHVAYPTDADLQDMGAKFLLKQLS</sequence>
<dbReference type="InterPro" id="IPR029058">
    <property type="entry name" value="AB_hydrolase_fold"/>
</dbReference>
<evidence type="ECO:0000256" key="1">
    <source>
        <dbReference type="ARBA" id="ARBA00022801"/>
    </source>
</evidence>
<accession>A0A0A2VAM1</accession>
<keyword evidence="1" id="KW-0378">Hydrolase</keyword>